<dbReference type="Gene3D" id="2.170.260.10">
    <property type="entry name" value="paz domain"/>
    <property type="match status" value="1"/>
</dbReference>
<dbReference type="GO" id="GO:0003723">
    <property type="term" value="F:RNA binding"/>
    <property type="evidence" value="ECO:0007669"/>
    <property type="project" value="InterPro"/>
</dbReference>
<organism evidence="4 5">
    <name type="scientific">Collybiopsis confluens</name>
    <dbReference type="NCBI Taxonomy" id="2823264"/>
    <lineage>
        <taxon>Eukaryota</taxon>
        <taxon>Fungi</taxon>
        <taxon>Dikarya</taxon>
        <taxon>Basidiomycota</taxon>
        <taxon>Agaricomycotina</taxon>
        <taxon>Agaricomycetes</taxon>
        <taxon>Agaricomycetidae</taxon>
        <taxon>Agaricales</taxon>
        <taxon>Marasmiineae</taxon>
        <taxon>Omphalotaceae</taxon>
        <taxon>Collybiopsis</taxon>
    </lineage>
</organism>
<dbReference type="Gene3D" id="3.30.420.10">
    <property type="entry name" value="Ribonuclease H-like superfamily/Ribonuclease H"/>
    <property type="match status" value="1"/>
</dbReference>
<feature type="region of interest" description="Disordered" evidence="1">
    <location>
        <begin position="1"/>
        <end position="52"/>
    </location>
</feature>
<dbReference type="Pfam" id="PF02170">
    <property type="entry name" value="PAZ"/>
    <property type="match status" value="1"/>
</dbReference>
<dbReference type="PROSITE" id="PS50822">
    <property type="entry name" value="PIWI"/>
    <property type="match status" value="1"/>
</dbReference>
<dbReference type="Pfam" id="PF16488">
    <property type="entry name" value="ArgoL2"/>
    <property type="match status" value="1"/>
</dbReference>
<dbReference type="PROSITE" id="PS50821">
    <property type="entry name" value="PAZ"/>
    <property type="match status" value="1"/>
</dbReference>
<dbReference type="Pfam" id="PF16486">
    <property type="entry name" value="ArgoN"/>
    <property type="match status" value="1"/>
</dbReference>
<name>A0A8H5GH27_9AGAR</name>
<feature type="compositionally biased region" description="Low complexity" evidence="1">
    <location>
        <begin position="21"/>
        <end position="30"/>
    </location>
</feature>
<dbReference type="Pfam" id="PF16487">
    <property type="entry name" value="ArgoMid"/>
    <property type="match status" value="1"/>
</dbReference>
<dbReference type="InterPro" id="IPR014811">
    <property type="entry name" value="ArgoL1"/>
</dbReference>
<dbReference type="Pfam" id="PF08699">
    <property type="entry name" value="ArgoL1"/>
    <property type="match status" value="1"/>
</dbReference>
<dbReference type="InterPro" id="IPR036397">
    <property type="entry name" value="RNaseH_sf"/>
</dbReference>
<dbReference type="PANTHER" id="PTHR22891">
    <property type="entry name" value="EUKARYOTIC TRANSLATION INITIATION FACTOR 2C"/>
    <property type="match status" value="1"/>
</dbReference>
<dbReference type="OrthoDB" id="10252740at2759"/>
<evidence type="ECO:0008006" key="6">
    <source>
        <dbReference type="Google" id="ProtNLM"/>
    </source>
</evidence>
<comment type="caution">
    <text evidence="4">The sequence shown here is derived from an EMBL/GenBank/DDBJ whole genome shotgun (WGS) entry which is preliminary data.</text>
</comment>
<proteinExistence type="predicted"/>
<dbReference type="SMART" id="SM00950">
    <property type="entry name" value="Piwi"/>
    <property type="match status" value="1"/>
</dbReference>
<reference evidence="4 5" key="1">
    <citation type="journal article" date="2020" name="ISME J.">
        <title>Uncovering the hidden diversity of litter-decomposition mechanisms in mushroom-forming fungi.</title>
        <authorList>
            <person name="Floudas D."/>
            <person name="Bentzer J."/>
            <person name="Ahren D."/>
            <person name="Johansson T."/>
            <person name="Persson P."/>
            <person name="Tunlid A."/>
        </authorList>
    </citation>
    <scope>NUCLEOTIDE SEQUENCE [LARGE SCALE GENOMIC DNA]</scope>
    <source>
        <strain evidence="4 5">CBS 406.79</strain>
    </source>
</reference>
<feature type="domain" description="Piwi" evidence="3">
    <location>
        <begin position="581"/>
        <end position="846"/>
    </location>
</feature>
<keyword evidence="5" id="KW-1185">Reference proteome</keyword>
<evidence type="ECO:0000259" key="3">
    <source>
        <dbReference type="PROSITE" id="PS50822"/>
    </source>
</evidence>
<dbReference type="InterPro" id="IPR003100">
    <property type="entry name" value="PAZ_dom"/>
</dbReference>
<dbReference type="AlphaFoldDB" id="A0A8H5GH27"/>
<dbReference type="InterPro" id="IPR012337">
    <property type="entry name" value="RNaseH-like_sf"/>
</dbReference>
<dbReference type="SMART" id="SM01163">
    <property type="entry name" value="DUF1785"/>
    <property type="match status" value="1"/>
</dbReference>
<dbReference type="InterPro" id="IPR032474">
    <property type="entry name" value="Argonaute_N"/>
</dbReference>
<dbReference type="Proteomes" id="UP000518752">
    <property type="component" value="Unassembled WGS sequence"/>
</dbReference>
<feature type="compositionally biased region" description="Low complexity" evidence="1">
    <location>
        <begin position="1"/>
        <end position="10"/>
    </location>
</feature>
<evidence type="ECO:0000256" key="1">
    <source>
        <dbReference type="SAM" id="MobiDB-lite"/>
    </source>
</evidence>
<gene>
    <name evidence="4" type="ORF">D9757_013044</name>
</gene>
<feature type="domain" description="PAZ" evidence="2">
    <location>
        <begin position="286"/>
        <end position="402"/>
    </location>
</feature>
<evidence type="ECO:0000259" key="2">
    <source>
        <dbReference type="PROSITE" id="PS50821"/>
    </source>
</evidence>
<dbReference type="SUPFAM" id="SSF53098">
    <property type="entry name" value="Ribonuclease H-like"/>
    <property type="match status" value="1"/>
</dbReference>
<evidence type="ECO:0000313" key="5">
    <source>
        <dbReference type="Proteomes" id="UP000518752"/>
    </source>
</evidence>
<dbReference type="InterPro" id="IPR003165">
    <property type="entry name" value="Piwi"/>
</dbReference>
<dbReference type="SUPFAM" id="SSF101690">
    <property type="entry name" value="PAZ domain"/>
    <property type="match status" value="1"/>
</dbReference>
<dbReference type="EMBL" id="JAACJN010000179">
    <property type="protein sequence ID" value="KAF5364873.1"/>
    <property type="molecule type" value="Genomic_DNA"/>
</dbReference>
<protein>
    <recommendedName>
        <fullName evidence="6">Argonaute-like protein</fullName>
    </recommendedName>
</protein>
<dbReference type="InterPro" id="IPR036085">
    <property type="entry name" value="PAZ_dom_sf"/>
</dbReference>
<sequence length="858" mass="94920">MPPRPAQEGGPARGGRGRGRGSAPPRGGSPTVTGAGRGAQMAGRGGGQSSGLPAAHVVTVGVRRPPVGKAGNHIKVHTNALEASVPQSMIYHYDIGQSTFVFVAKPANDHVAILPEDKVLPQRLTMLLIKQLQLQPEFQPIGAYDGRKNLFMPHLINFGKGIDSRTYDIPMNGNSQPRDRPPKVYKIKVTKVNEINPEVLQQYIDGKKSQDEDVLTAFTALNVVIRAGPIQTQPFNSRSFFTNEGARDVGLGFQLWRGYFQSLRPSPGRLLINIDLSTGMFHKPGPLIDIALEILNQKNRNALYPSSGLPERALKVLDKFLKHVRVTVESASREAGSRALTIASVTRQGANEIVFQLRDGTSTNVADYFRRLSNRPLQHPQMICVKTTTGAIIPFERCTIIPGQLARKEVPPEVTKAMVEFSTMKPPQRKESIRQSIQVFNYGQSEYVRNFGLAVEEARFPMSLEARQLPPPKIEYGSGSSPKEKIIAPRDGQWNLRDKKFFKPEVIHRWVVVIFEREDRFRQQDAATLIRDFISACRNVGMEVYETDPIIEYASGQNNVHSVLRAAGGKCAKKHNKGPDMLLVILPEGGNDLYRAVKHFGDVTQGVVTQCLKAIKCRGAREQYWANVCLKVNPKLGGVNAIPDASARQVLSDPQNPTIVFGADVMHPAPGSEAPSFSAVVGSIDSRAVKYVPRISVQTSRLEIIADLGAMVKDIIATYFSYQEKVEKKSRALCSPKRLLFFRDGVSEGQFAQVLKEEVKAIKAVCVELKISPKITFIVVGKRHHYRFFPEHPDALGKEADKSQNCIAGTVVDTGITHPIEFDFYIQSHGGLLGTSRSAHYNVLHDVRLFHHTDIIRD</sequence>
<dbReference type="InterPro" id="IPR032472">
    <property type="entry name" value="ArgoL2"/>
</dbReference>
<dbReference type="Gene3D" id="3.40.50.2300">
    <property type="match status" value="1"/>
</dbReference>
<accession>A0A8H5GH27</accession>
<dbReference type="InterPro" id="IPR032473">
    <property type="entry name" value="Argonaute_Mid_dom"/>
</dbReference>
<evidence type="ECO:0000313" key="4">
    <source>
        <dbReference type="EMBL" id="KAF5364873.1"/>
    </source>
</evidence>
<dbReference type="CDD" id="cd02846">
    <property type="entry name" value="PAZ_argonaute_like"/>
    <property type="match status" value="1"/>
</dbReference>
<dbReference type="Pfam" id="PF02171">
    <property type="entry name" value="Piwi"/>
    <property type="match status" value="1"/>
</dbReference>